<keyword evidence="3" id="KW-1185">Reference proteome</keyword>
<accession>D0QEI8</accession>
<proteinExistence type="predicted"/>
<dbReference type="Proteomes" id="UP000204121">
    <property type="component" value="Segment"/>
</dbReference>
<evidence type="ECO:0000313" key="3">
    <source>
        <dbReference type="Proteomes" id="UP000204121"/>
    </source>
</evidence>
<reference evidence="2 3" key="1">
    <citation type="journal article" date="2011" name="Virus Res.">
        <title>High molecular variability of sugarcane bacilliform viruses in Guadeloupe implying the existence of at least three new species.</title>
        <authorList>
            <person name="Muller E."/>
            <person name="Dupuy V."/>
            <person name="Blondin L."/>
            <person name="Bauffe F."/>
            <person name="Daugrois J.H."/>
            <person name="Nathalie L."/>
            <person name="Iskra-Caruana M.L."/>
        </authorList>
    </citation>
    <scope>NUCLEOTIDE SEQUENCE [LARGE SCALE GENOMIC DNA]</scope>
    <source>
        <strain evidence="2">BataviaD</strain>
    </source>
</reference>
<dbReference type="KEGG" id="vg:11493293"/>
<feature type="coiled-coil region" evidence="1">
    <location>
        <begin position="53"/>
        <end position="80"/>
    </location>
</feature>
<dbReference type="RefSeq" id="YP_003284236.1">
    <property type="nucleotide sequence ID" value="NC_013455.1"/>
</dbReference>
<sequence>MSIANTRASVAYQEALAATKTLWEDNSTGLIEKSDGANNTNSARQGNTIVFLLVRIDAKLAELSEKVTQLEVRIKNIEKAKQPTQDFKTNLEEITKKISDLKISDKPKEKGGNLKVLRNPYDILKSIKN</sequence>
<dbReference type="EMBL" id="FJ439817">
    <property type="protein sequence ID" value="ACS44710.1"/>
    <property type="molecule type" value="Genomic_DNA"/>
</dbReference>
<dbReference type="GeneID" id="11493293"/>
<keyword evidence="1" id="KW-0175">Coiled coil</keyword>
<evidence type="ECO:0000313" key="2">
    <source>
        <dbReference type="EMBL" id="ACS44710.1"/>
    </source>
</evidence>
<protein>
    <submittedName>
        <fullName evidence="2">ORF2 protein</fullName>
    </submittedName>
</protein>
<dbReference type="OrthoDB" id="24851at10239"/>
<name>D0QEI8_9VIRU</name>
<evidence type="ECO:0000256" key="1">
    <source>
        <dbReference type="SAM" id="Coils"/>
    </source>
</evidence>
<organism evidence="2 3">
    <name type="scientific">Sugarcane bacilliform Guadeloupe D virus</name>
    <dbReference type="NCBI Taxonomy" id="1960253"/>
    <lineage>
        <taxon>Viruses</taxon>
        <taxon>Riboviria</taxon>
        <taxon>Pararnavirae</taxon>
        <taxon>Artverviricota</taxon>
        <taxon>Revtraviricetes</taxon>
        <taxon>Ortervirales</taxon>
        <taxon>Caulimoviridae</taxon>
        <taxon>Badnavirus</taxon>
        <taxon>Badnavirus betasasacchari</taxon>
    </lineage>
</organism>